<dbReference type="InterPro" id="IPR002867">
    <property type="entry name" value="IBR_dom"/>
</dbReference>
<dbReference type="InterPro" id="IPR001841">
    <property type="entry name" value="Znf_RING"/>
</dbReference>
<dbReference type="InterPro" id="IPR044066">
    <property type="entry name" value="TRIAD_supradom"/>
</dbReference>
<evidence type="ECO:0000313" key="13">
    <source>
        <dbReference type="Proteomes" id="UP000324767"/>
    </source>
</evidence>
<keyword evidence="8" id="KW-0862">Zinc</keyword>
<dbReference type="Pfam" id="PF22191">
    <property type="entry name" value="IBR_1"/>
    <property type="match status" value="1"/>
</dbReference>
<comment type="catalytic activity">
    <reaction evidence="1">
        <text>[E2 ubiquitin-conjugating enzyme]-S-ubiquitinyl-L-cysteine + [acceptor protein]-L-lysine = [E2 ubiquitin-conjugating enzyme]-L-cysteine + [acceptor protein]-N(6)-ubiquitinyl-L-lysine.</text>
        <dbReference type="EC" id="2.3.2.31"/>
    </reaction>
</comment>
<protein>
    <recommendedName>
        <fullName evidence="2">RBR-type E3 ubiquitin transferase</fullName>
        <ecNumber evidence="2">2.3.2.31</ecNumber>
    </recommendedName>
</protein>
<dbReference type="GO" id="GO:0016567">
    <property type="term" value="P:protein ubiquitination"/>
    <property type="evidence" value="ECO:0007669"/>
    <property type="project" value="InterPro"/>
</dbReference>
<dbReference type="PROSITE" id="PS50089">
    <property type="entry name" value="ZF_RING_2"/>
    <property type="match status" value="1"/>
</dbReference>
<dbReference type="PROSITE" id="PS51873">
    <property type="entry name" value="TRIAD"/>
    <property type="match status" value="1"/>
</dbReference>
<evidence type="ECO:0000256" key="3">
    <source>
        <dbReference type="ARBA" id="ARBA00022679"/>
    </source>
</evidence>
<evidence type="ECO:0000256" key="7">
    <source>
        <dbReference type="ARBA" id="ARBA00022786"/>
    </source>
</evidence>
<dbReference type="EC" id="2.3.2.31" evidence="2"/>
<dbReference type="PANTHER" id="PTHR11685">
    <property type="entry name" value="RBR FAMILY RING FINGER AND IBR DOMAIN-CONTAINING"/>
    <property type="match status" value="1"/>
</dbReference>
<gene>
    <name evidence="12" type="ORF">FRX48_02206</name>
</gene>
<keyword evidence="4" id="KW-0479">Metal-binding</keyword>
<evidence type="ECO:0000256" key="2">
    <source>
        <dbReference type="ARBA" id="ARBA00012251"/>
    </source>
</evidence>
<dbReference type="Pfam" id="PF01485">
    <property type="entry name" value="IBR"/>
    <property type="match status" value="1"/>
</dbReference>
<evidence type="ECO:0000313" key="12">
    <source>
        <dbReference type="EMBL" id="KAA6413844.1"/>
    </source>
</evidence>
<dbReference type="GO" id="GO:0061630">
    <property type="term" value="F:ubiquitin protein ligase activity"/>
    <property type="evidence" value="ECO:0007669"/>
    <property type="project" value="UniProtKB-EC"/>
</dbReference>
<proteinExistence type="predicted"/>
<sequence length="242" mass="27070">MGLDIEKGCKVCFESLTLEAFPTRKTTAACSHEPDVCLSCLAHVITSQSMDKMWNHIDCPSCSARLGYEDVQAFATAAIFERYDDLMNREAMSQMPGFKTCRAPGCRSGQIHWEGKAQPIMTCNGCGHKTCVMHDVEWHAGMTCTEWDEQASLAQARRPEQAANEEYLAAETKPCPNPACARPIEKNGGCQHMTCTQCRHEYCWDCQAPWADIVRRDNTVHAEICPQHSNNVRVHPADAHLH</sequence>
<reference evidence="12 13" key="1">
    <citation type="submission" date="2019-09" db="EMBL/GenBank/DDBJ databases">
        <title>The hologenome of the rock-dwelling lichen Lasallia pustulata.</title>
        <authorList>
            <person name="Greshake Tzovaras B."/>
            <person name="Segers F."/>
            <person name="Bicker A."/>
            <person name="Dal Grande F."/>
            <person name="Otte J."/>
            <person name="Hankeln T."/>
            <person name="Schmitt I."/>
            <person name="Ebersberger I."/>
        </authorList>
    </citation>
    <scope>NUCLEOTIDE SEQUENCE [LARGE SCALE GENOMIC DNA]</scope>
    <source>
        <strain evidence="12">A1-1</strain>
    </source>
</reference>
<dbReference type="SMART" id="SM00647">
    <property type="entry name" value="IBR"/>
    <property type="match status" value="2"/>
</dbReference>
<dbReference type="OrthoDB" id="1431934at2759"/>
<accession>A0A5M8PXM3</accession>
<dbReference type="GO" id="GO:0008270">
    <property type="term" value="F:zinc ion binding"/>
    <property type="evidence" value="ECO:0007669"/>
    <property type="project" value="UniProtKB-KW"/>
</dbReference>
<keyword evidence="3" id="KW-0808">Transferase</keyword>
<keyword evidence="7" id="KW-0833">Ubl conjugation pathway</keyword>
<comment type="caution">
    <text evidence="12">The sequence shown here is derived from an EMBL/GenBank/DDBJ whole genome shotgun (WGS) entry which is preliminary data.</text>
</comment>
<evidence type="ECO:0000259" key="11">
    <source>
        <dbReference type="PROSITE" id="PS51873"/>
    </source>
</evidence>
<dbReference type="InterPro" id="IPR013083">
    <property type="entry name" value="Znf_RING/FYVE/PHD"/>
</dbReference>
<evidence type="ECO:0000256" key="8">
    <source>
        <dbReference type="ARBA" id="ARBA00022833"/>
    </source>
</evidence>
<keyword evidence="5" id="KW-0677">Repeat</keyword>
<evidence type="ECO:0000256" key="5">
    <source>
        <dbReference type="ARBA" id="ARBA00022737"/>
    </source>
</evidence>
<evidence type="ECO:0000259" key="10">
    <source>
        <dbReference type="PROSITE" id="PS50089"/>
    </source>
</evidence>
<feature type="domain" description="RING-type" evidence="10">
    <location>
        <begin position="9"/>
        <end position="63"/>
    </location>
</feature>
<keyword evidence="6 9" id="KW-0863">Zinc-finger</keyword>
<organism evidence="12 13">
    <name type="scientific">Lasallia pustulata</name>
    <dbReference type="NCBI Taxonomy" id="136370"/>
    <lineage>
        <taxon>Eukaryota</taxon>
        <taxon>Fungi</taxon>
        <taxon>Dikarya</taxon>
        <taxon>Ascomycota</taxon>
        <taxon>Pezizomycotina</taxon>
        <taxon>Lecanoromycetes</taxon>
        <taxon>OSLEUM clade</taxon>
        <taxon>Umbilicariomycetidae</taxon>
        <taxon>Umbilicariales</taxon>
        <taxon>Umbilicariaceae</taxon>
        <taxon>Lasallia</taxon>
    </lineage>
</organism>
<dbReference type="Gene3D" id="3.30.40.10">
    <property type="entry name" value="Zinc/RING finger domain, C3HC4 (zinc finger)"/>
    <property type="match status" value="1"/>
</dbReference>
<dbReference type="CDD" id="cd20335">
    <property type="entry name" value="BRcat_RBR"/>
    <property type="match status" value="1"/>
</dbReference>
<evidence type="ECO:0000256" key="1">
    <source>
        <dbReference type="ARBA" id="ARBA00001798"/>
    </source>
</evidence>
<evidence type="ECO:0000256" key="4">
    <source>
        <dbReference type="ARBA" id="ARBA00022723"/>
    </source>
</evidence>
<name>A0A5M8PXM3_9LECA</name>
<evidence type="ECO:0000256" key="9">
    <source>
        <dbReference type="PROSITE-ProRule" id="PRU00175"/>
    </source>
</evidence>
<dbReference type="EMBL" id="VXIT01000003">
    <property type="protein sequence ID" value="KAA6413844.1"/>
    <property type="molecule type" value="Genomic_DNA"/>
</dbReference>
<feature type="domain" description="RING-type" evidence="11">
    <location>
        <begin position="5"/>
        <end position="225"/>
    </location>
</feature>
<evidence type="ECO:0000256" key="6">
    <source>
        <dbReference type="ARBA" id="ARBA00022771"/>
    </source>
</evidence>
<dbReference type="Proteomes" id="UP000324767">
    <property type="component" value="Unassembled WGS sequence"/>
</dbReference>
<dbReference type="InterPro" id="IPR031127">
    <property type="entry name" value="E3_UB_ligase_RBR"/>
</dbReference>
<dbReference type="SUPFAM" id="SSF57850">
    <property type="entry name" value="RING/U-box"/>
    <property type="match status" value="3"/>
</dbReference>
<dbReference type="Gene3D" id="1.20.120.1750">
    <property type="match status" value="1"/>
</dbReference>
<dbReference type="AlphaFoldDB" id="A0A5M8PXM3"/>